<keyword evidence="4" id="KW-1185">Reference proteome</keyword>
<dbReference type="RefSeq" id="WP_062333327.1">
    <property type="nucleotide sequence ID" value="NZ_CBCRZU010000008.1"/>
</dbReference>
<proteinExistence type="predicted"/>
<dbReference type="EMBL" id="PKJS01000007">
    <property type="protein sequence ID" value="PKZ68854.1"/>
    <property type="molecule type" value="Genomic_DNA"/>
</dbReference>
<sequence>MLFQGRYNFIAICESLSDLIEPSILLEELKQTAEKLVDLPNRLQQRGVSEKILLHPAIAFDYLPKRLQDWGLL</sequence>
<dbReference type="AlphaFoldDB" id="A0A109WBX0"/>
<name>A0A109WBX0_FAUOS</name>
<reference evidence="2 4" key="2">
    <citation type="submission" date="2018-06" db="EMBL/GenBank/DDBJ databases">
        <authorList>
            <consortium name="Pathogen Informatics"/>
            <person name="Doyle S."/>
        </authorList>
    </citation>
    <scope>NUCLEOTIDE SEQUENCE [LARGE SCALE GENOMIC DNA]</scope>
    <source>
        <strain evidence="2 4">NCTC10465</strain>
    </source>
</reference>
<evidence type="ECO:0000313" key="4">
    <source>
        <dbReference type="Proteomes" id="UP000255230"/>
    </source>
</evidence>
<dbReference type="EMBL" id="UGPY01000001">
    <property type="protein sequence ID" value="STY98266.1"/>
    <property type="molecule type" value="Genomic_DNA"/>
</dbReference>
<dbReference type="GeneID" id="35779746"/>
<evidence type="ECO:0000313" key="3">
    <source>
        <dbReference type="Proteomes" id="UP000234914"/>
    </source>
</evidence>
<accession>A0A109WBX0</accession>
<organism evidence="1 3">
    <name type="scientific">Faucicola osloensis</name>
    <name type="common">Moraxella osloensis</name>
    <dbReference type="NCBI Taxonomy" id="34062"/>
    <lineage>
        <taxon>Bacteria</taxon>
        <taxon>Pseudomonadati</taxon>
        <taxon>Pseudomonadota</taxon>
        <taxon>Gammaproteobacteria</taxon>
        <taxon>Moraxellales</taxon>
        <taxon>Moraxellaceae</taxon>
        <taxon>Faucicola</taxon>
    </lineage>
</organism>
<dbReference type="KEGG" id="mos:AXE82_07820"/>
<evidence type="ECO:0000313" key="1">
    <source>
        <dbReference type="EMBL" id="PKZ68854.1"/>
    </source>
</evidence>
<dbReference type="Proteomes" id="UP000234914">
    <property type="component" value="Unassembled WGS sequence"/>
</dbReference>
<evidence type="ECO:0000313" key="2">
    <source>
        <dbReference type="EMBL" id="STY98266.1"/>
    </source>
</evidence>
<protein>
    <submittedName>
        <fullName evidence="1">Uncharacterized protein</fullName>
    </submittedName>
</protein>
<dbReference type="Proteomes" id="UP000255230">
    <property type="component" value="Unassembled WGS sequence"/>
</dbReference>
<gene>
    <name evidence="1" type="ORF">CYJ96_06785</name>
    <name evidence="2" type="ORF">NCTC10465_02074</name>
</gene>
<reference evidence="1 3" key="1">
    <citation type="submission" date="2017-12" db="EMBL/GenBank/DDBJ databases">
        <title>Phylogenetic diversity of female urinary microbiome.</title>
        <authorList>
            <person name="Thomas-White K."/>
            <person name="Wolfe A.J."/>
        </authorList>
    </citation>
    <scope>NUCLEOTIDE SEQUENCE [LARGE SCALE GENOMIC DNA]</scope>
    <source>
        <strain evidence="1 3">UMB0416</strain>
    </source>
</reference>